<dbReference type="Pfam" id="PF00924">
    <property type="entry name" value="MS_channel_2nd"/>
    <property type="match status" value="1"/>
</dbReference>
<feature type="compositionally biased region" description="Basic and acidic residues" evidence="6">
    <location>
        <begin position="273"/>
        <end position="288"/>
    </location>
</feature>
<dbReference type="OrthoDB" id="544685at2759"/>
<dbReference type="GO" id="GO:0005509">
    <property type="term" value="F:calcium ion binding"/>
    <property type="evidence" value="ECO:0007669"/>
    <property type="project" value="InterPro"/>
</dbReference>
<keyword evidence="5 7" id="KW-0472">Membrane</keyword>
<dbReference type="PANTHER" id="PTHR31323:SF11">
    <property type="entry name" value="EF-HAND DOMAIN-CONTAINING PROTEIN"/>
    <property type="match status" value="1"/>
</dbReference>
<dbReference type="Gene3D" id="1.10.238.10">
    <property type="entry name" value="EF-hand"/>
    <property type="match status" value="1"/>
</dbReference>
<dbReference type="InterPro" id="IPR018247">
    <property type="entry name" value="EF_Hand_1_Ca_BS"/>
</dbReference>
<dbReference type="InterPro" id="IPR010920">
    <property type="entry name" value="LSM_dom_sf"/>
</dbReference>
<accession>A0A4Y7PXJ0</accession>
<dbReference type="SUPFAM" id="SSF47473">
    <property type="entry name" value="EF-hand"/>
    <property type="match status" value="1"/>
</dbReference>
<dbReference type="InterPro" id="IPR006685">
    <property type="entry name" value="MscS_channel_2nd"/>
</dbReference>
<dbReference type="GO" id="GO:0006874">
    <property type="term" value="P:intracellular calcium ion homeostasis"/>
    <property type="evidence" value="ECO:0007669"/>
    <property type="project" value="TreeGrafter"/>
</dbReference>
<feature type="transmembrane region" description="Helical" evidence="7">
    <location>
        <begin position="71"/>
        <end position="92"/>
    </location>
</feature>
<organism evidence="9 10">
    <name type="scientific">Rickenella mellea</name>
    <dbReference type="NCBI Taxonomy" id="50990"/>
    <lineage>
        <taxon>Eukaryota</taxon>
        <taxon>Fungi</taxon>
        <taxon>Dikarya</taxon>
        <taxon>Basidiomycota</taxon>
        <taxon>Agaricomycotina</taxon>
        <taxon>Agaricomycetes</taxon>
        <taxon>Hymenochaetales</taxon>
        <taxon>Rickenellaceae</taxon>
        <taxon>Rickenella</taxon>
    </lineage>
</organism>
<dbReference type="EMBL" id="ML170190">
    <property type="protein sequence ID" value="TDL20127.1"/>
    <property type="molecule type" value="Genomic_DNA"/>
</dbReference>
<name>A0A4Y7PXJ0_9AGAM</name>
<feature type="transmembrane region" description="Helical" evidence="7">
    <location>
        <begin position="464"/>
        <end position="482"/>
    </location>
</feature>
<feature type="transmembrane region" description="Helical" evidence="7">
    <location>
        <begin position="104"/>
        <end position="126"/>
    </location>
</feature>
<evidence type="ECO:0000256" key="2">
    <source>
        <dbReference type="ARBA" id="ARBA00022692"/>
    </source>
</evidence>
<dbReference type="GO" id="GO:0016020">
    <property type="term" value="C:membrane"/>
    <property type="evidence" value="ECO:0007669"/>
    <property type="project" value="UniProtKB-SubCell"/>
</dbReference>
<dbReference type="InterPro" id="IPR002048">
    <property type="entry name" value="EF_hand_dom"/>
</dbReference>
<dbReference type="SMART" id="SM00054">
    <property type="entry name" value="EFh"/>
    <property type="match status" value="1"/>
</dbReference>
<sequence length="692" mass="78097">MILAIPLGKETLTITTIFIRPSSDTDATQSSEEFDWEAEESEDVAEANLKARRGRKLWTLFMRLARPIRTFLVAILGGGLIITPLLIFQFRFHNSSVRPHVHTWSLWLAISWAAGSFTHLVVDLIPRIVICMTMLFHGHVERLKIQLELVLAVSGWIKLALDITWSWIALSVIRDAIHPPGTYWVIVNRVMQALFSAGLILLLEKIFLRFVAIRFHQKALADRLAENKLALRALDRLSNADPSLPRKSPFGTPKKYSGHKSPSGSRSPSVDLLSKDQGEKEQHSEKISHSTVVNIAELASSKLKKREAARERKQKRRRAMAAVIVDQVGDAIGQVALKDSKFNKKGKFSSMYSARRLARQLFATLGGVYPPRSHLIVEDFYPYFRSTADAETAFAVFDKDNNGDITKKEMREAVQRIYRDRRALTSSLKDVGSAVAKLDAVLVFVALTAVFFLCLLIFNPSHTIQSLVPLATIILGFSFIFGNSAKTLFESLIFIFSTHVFDVGDLVMIDDQPLFVREFGLFSTTFTRVDGQEVIAPNSLLAGSKLVHNLRRSSSMWETTKLMISYDTPLEIVEQLRGRLQSYVAQNNREWSNVMVNIEKMEFQNAIHLIIAMEHRPNWQDWGGRWTRRTAFMRNLKTVLEELDVTYSMPVQPVLLPKYSPYPNPNIADFTSATATRECARGPGKCGICGES</sequence>
<keyword evidence="2 7" id="KW-0812">Transmembrane</keyword>
<gene>
    <name evidence="9" type="ORF">BD410DRAFT_821919</name>
</gene>
<dbReference type="PANTHER" id="PTHR31323">
    <property type="entry name" value="MECHANOSENSITIVE ION CHANNEL PROTEIN MSY2"/>
    <property type="match status" value="1"/>
</dbReference>
<evidence type="ECO:0000256" key="7">
    <source>
        <dbReference type="SAM" id="Phobius"/>
    </source>
</evidence>
<feature type="domain" description="EF-hand" evidence="8">
    <location>
        <begin position="385"/>
        <end position="420"/>
    </location>
</feature>
<dbReference type="InterPro" id="IPR011992">
    <property type="entry name" value="EF-hand-dom_pair"/>
</dbReference>
<dbReference type="Pfam" id="PF25886">
    <property type="entry name" value="Msy1"/>
    <property type="match status" value="1"/>
</dbReference>
<feature type="transmembrane region" description="Helical" evidence="7">
    <location>
        <begin position="190"/>
        <end position="208"/>
    </location>
</feature>
<evidence type="ECO:0000256" key="4">
    <source>
        <dbReference type="ARBA" id="ARBA00022989"/>
    </source>
</evidence>
<evidence type="ECO:0000313" key="10">
    <source>
        <dbReference type="Proteomes" id="UP000294933"/>
    </source>
</evidence>
<proteinExistence type="predicted"/>
<protein>
    <recommendedName>
        <fullName evidence="8">EF-hand domain-containing protein</fullName>
    </recommendedName>
</protein>
<dbReference type="VEuPathDB" id="FungiDB:BD410DRAFT_821919"/>
<dbReference type="CDD" id="cd00051">
    <property type="entry name" value="EFh"/>
    <property type="match status" value="1"/>
</dbReference>
<dbReference type="Proteomes" id="UP000294933">
    <property type="component" value="Unassembled WGS sequence"/>
</dbReference>
<keyword evidence="3" id="KW-0106">Calcium</keyword>
<evidence type="ECO:0000256" key="5">
    <source>
        <dbReference type="ARBA" id="ARBA00023136"/>
    </source>
</evidence>
<reference evidence="9 10" key="1">
    <citation type="submission" date="2018-06" db="EMBL/GenBank/DDBJ databases">
        <title>A transcriptomic atlas of mushroom development highlights an independent origin of complex multicellularity.</title>
        <authorList>
            <consortium name="DOE Joint Genome Institute"/>
            <person name="Krizsan K."/>
            <person name="Almasi E."/>
            <person name="Merenyi Z."/>
            <person name="Sahu N."/>
            <person name="Viragh M."/>
            <person name="Koszo T."/>
            <person name="Mondo S."/>
            <person name="Kiss B."/>
            <person name="Balint B."/>
            <person name="Kues U."/>
            <person name="Barry K."/>
            <person name="Hegedus J.C."/>
            <person name="Henrissat B."/>
            <person name="Johnson J."/>
            <person name="Lipzen A."/>
            <person name="Ohm R."/>
            <person name="Nagy I."/>
            <person name="Pangilinan J."/>
            <person name="Yan J."/>
            <person name="Xiong Y."/>
            <person name="Grigoriev I.V."/>
            <person name="Hibbett D.S."/>
            <person name="Nagy L.G."/>
        </authorList>
    </citation>
    <scope>NUCLEOTIDE SEQUENCE [LARGE SCALE GENOMIC DNA]</scope>
    <source>
        <strain evidence="9 10">SZMC22713</strain>
    </source>
</reference>
<dbReference type="Gene3D" id="2.30.30.60">
    <property type="match status" value="1"/>
</dbReference>
<keyword evidence="10" id="KW-1185">Reference proteome</keyword>
<evidence type="ECO:0000256" key="1">
    <source>
        <dbReference type="ARBA" id="ARBA00004370"/>
    </source>
</evidence>
<dbReference type="InterPro" id="IPR023408">
    <property type="entry name" value="MscS_beta-dom_sf"/>
</dbReference>
<feature type="transmembrane region" description="Helical" evidence="7">
    <location>
        <begin position="438"/>
        <end position="458"/>
    </location>
</feature>
<keyword evidence="4 7" id="KW-1133">Transmembrane helix</keyword>
<comment type="subcellular location">
    <subcellularLocation>
        <location evidence="1">Membrane</location>
    </subcellularLocation>
</comment>
<feature type="region of interest" description="Disordered" evidence="6">
    <location>
        <begin position="242"/>
        <end position="289"/>
    </location>
</feature>
<dbReference type="STRING" id="50990.A0A4Y7PXJ0"/>
<dbReference type="SUPFAM" id="SSF50182">
    <property type="entry name" value="Sm-like ribonucleoproteins"/>
    <property type="match status" value="1"/>
</dbReference>
<dbReference type="AlphaFoldDB" id="A0A4Y7PXJ0"/>
<evidence type="ECO:0000256" key="3">
    <source>
        <dbReference type="ARBA" id="ARBA00022837"/>
    </source>
</evidence>
<evidence type="ECO:0000313" key="9">
    <source>
        <dbReference type="EMBL" id="TDL20127.1"/>
    </source>
</evidence>
<dbReference type="PROSITE" id="PS50222">
    <property type="entry name" value="EF_HAND_2"/>
    <property type="match status" value="1"/>
</dbReference>
<feature type="transmembrane region" description="Helical" evidence="7">
    <location>
        <begin position="147"/>
        <end position="170"/>
    </location>
</feature>
<dbReference type="GO" id="GO:0005262">
    <property type="term" value="F:calcium channel activity"/>
    <property type="evidence" value="ECO:0007669"/>
    <property type="project" value="TreeGrafter"/>
</dbReference>
<dbReference type="InterPro" id="IPR058650">
    <property type="entry name" value="Msy1/2-like"/>
</dbReference>
<evidence type="ECO:0000256" key="6">
    <source>
        <dbReference type="SAM" id="MobiDB-lite"/>
    </source>
</evidence>
<evidence type="ECO:0000259" key="8">
    <source>
        <dbReference type="PROSITE" id="PS50222"/>
    </source>
</evidence>
<dbReference type="PROSITE" id="PS00018">
    <property type="entry name" value="EF_HAND_1"/>
    <property type="match status" value="1"/>
</dbReference>